<sequence length="136" mass="14214">MSQGPQFNPSSQPGPGATSWGAGSGPVPPAPGGYPGDGYRRLREQHPEAVAVFVLGLVSVLMLWPLGFLAWIMGNKAMRDVRDRPGVYENENLIVAGRILGIVAAVLTILFAVFFVGMMVLGLTVPLLVATGIGAA</sequence>
<dbReference type="EMBL" id="CP001686">
    <property type="protein sequence ID" value="ACV05155.1"/>
    <property type="molecule type" value="Genomic_DNA"/>
</dbReference>
<name>C7NII4_KYTSD</name>
<feature type="transmembrane region" description="Helical" evidence="2">
    <location>
        <begin position="93"/>
        <end position="121"/>
    </location>
</feature>
<evidence type="ECO:0000256" key="2">
    <source>
        <dbReference type="SAM" id="Phobius"/>
    </source>
</evidence>
<keyword evidence="2" id="KW-0812">Transmembrane</keyword>
<dbReference type="HOGENOM" id="CLU_1872750_0_0_11"/>
<proteinExistence type="predicted"/>
<dbReference type="KEGG" id="kse:Ksed_00580"/>
<evidence type="ECO:0000313" key="4">
    <source>
        <dbReference type="Proteomes" id="UP000006666"/>
    </source>
</evidence>
<accession>C7NII4</accession>
<gene>
    <name evidence="3" type="ordered locus">Ksed_00580</name>
</gene>
<reference evidence="3 4" key="1">
    <citation type="journal article" date="2009" name="Stand. Genomic Sci.">
        <title>Complete genome sequence of Kytococcus sedentarius type strain (541).</title>
        <authorList>
            <person name="Sims D."/>
            <person name="Brettin T."/>
            <person name="Detter J.C."/>
            <person name="Han C."/>
            <person name="Lapidus A."/>
            <person name="Copeland A."/>
            <person name="Glavina Del Rio T."/>
            <person name="Nolan M."/>
            <person name="Chen F."/>
            <person name="Lucas S."/>
            <person name="Tice H."/>
            <person name="Cheng J.F."/>
            <person name="Bruce D."/>
            <person name="Goodwin L."/>
            <person name="Pitluck S."/>
            <person name="Ovchinnikova G."/>
            <person name="Pati A."/>
            <person name="Ivanova N."/>
            <person name="Mavrommatis K."/>
            <person name="Chen A."/>
            <person name="Palaniappan K."/>
            <person name="D'haeseleer P."/>
            <person name="Chain P."/>
            <person name="Bristow J."/>
            <person name="Eisen J.A."/>
            <person name="Markowitz V."/>
            <person name="Hugenholtz P."/>
            <person name="Schneider S."/>
            <person name="Goker M."/>
            <person name="Pukall R."/>
            <person name="Kyrpides N.C."/>
            <person name="Klenk H.P."/>
        </authorList>
    </citation>
    <scope>NUCLEOTIDE SEQUENCE [LARGE SCALE GENOMIC DNA]</scope>
    <source>
        <strain evidence="4">ATCC 14392 / DSM 20547 / JCM 11482 / CCUG 33030 / NBRC 15357 / NCTC 11040 / CCM 314 / 541</strain>
    </source>
</reference>
<evidence type="ECO:0000313" key="3">
    <source>
        <dbReference type="EMBL" id="ACV05155.1"/>
    </source>
</evidence>
<keyword evidence="2" id="KW-1133">Transmembrane helix</keyword>
<organism evidence="3 4">
    <name type="scientific">Kytococcus sedentarius (strain ATCC 14392 / DSM 20547 / JCM 11482 / CCUG 33030 / NBRC 15357 / NCTC 11040 / CCM 314 / 541)</name>
    <name type="common">Micrococcus sedentarius</name>
    <dbReference type="NCBI Taxonomy" id="478801"/>
    <lineage>
        <taxon>Bacteria</taxon>
        <taxon>Bacillati</taxon>
        <taxon>Actinomycetota</taxon>
        <taxon>Actinomycetes</taxon>
        <taxon>Micrococcales</taxon>
        <taxon>Kytococcaceae</taxon>
        <taxon>Kytococcus</taxon>
    </lineage>
</organism>
<evidence type="ECO:0008006" key="5">
    <source>
        <dbReference type="Google" id="ProtNLM"/>
    </source>
</evidence>
<dbReference type="Proteomes" id="UP000006666">
    <property type="component" value="Chromosome"/>
</dbReference>
<keyword evidence="4" id="KW-1185">Reference proteome</keyword>
<feature type="compositionally biased region" description="Polar residues" evidence="1">
    <location>
        <begin position="1"/>
        <end position="13"/>
    </location>
</feature>
<feature type="transmembrane region" description="Helical" evidence="2">
    <location>
        <begin position="49"/>
        <end position="72"/>
    </location>
</feature>
<feature type="region of interest" description="Disordered" evidence="1">
    <location>
        <begin position="1"/>
        <end position="40"/>
    </location>
</feature>
<dbReference type="RefSeq" id="WP_012801574.1">
    <property type="nucleotide sequence ID" value="NC_013169.1"/>
</dbReference>
<dbReference type="AlphaFoldDB" id="C7NII4"/>
<protein>
    <recommendedName>
        <fullName evidence="5">DUF4190 domain-containing protein</fullName>
    </recommendedName>
</protein>
<evidence type="ECO:0000256" key="1">
    <source>
        <dbReference type="SAM" id="MobiDB-lite"/>
    </source>
</evidence>
<keyword evidence="2" id="KW-0472">Membrane</keyword>